<keyword evidence="3" id="KW-0269">Exonuclease</keyword>
<sequence>MRRAGWGLAGLAALVGVVLAIPLGAGRLGVAQLVSFRAGIAVASGTAALGVVALSLVLPRPARTAAIPLVVALALGGAAQVGVLVARSSAPEPEAHGGESHVVLSFNTLGRARPDTLAALVREQGADVVVLPETSAATADATAAILADEGIAMQVRTAPSVDAFVDGVALLVSPAVGDYPDAEILPMRHGALRVTAQDRPTIVAVHPVSPSSVGSMATWRTESRAAADACTENPGAIVAGDFNATLDHPALQHLGSCVDAADAVGRSTSGTWPASAPTWLATPIDHVLVDGRAWRVLDFDVLPATGGSDHRPIVATIERR</sequence>
<dbReference type="GO" id="GO:0004519">
    <property type="term" value="F:endonuclease activity"/>
    <property type="evidence" value="ECO:0007669"/>
    <property type="project" value="UniProtKB-KW"/>
</dbReference>
<dbReference type="EMBL" id="QWKP01000222">
    <property type="protein sequence ID" value="RHA37525.1"/>
    <property type="molecule type" value="Genomic_DNA"/>
</dbReference>
<organism evidence="3 4">
    <name type="scientific">Cellulomonas rhizosphaerae</name>
    <dbReference type="NCBI Taxonomy" id="2293719"/>
    <lineage>
        <taxon>Bacteria</taxon>
        <taxon>Bacillati</taxon>
        <taxon>Actinomycetota</taxon>
        <taxon>Actinomycetes</taxon>
        <taxon>Micrococcales</taxon>
        <taxon>Cellulomonadaceae</taxon>
        <taxon>Cellulomonas</taxon>
    </lineage>
</organism>
<dbReference type="Pfam" id="PF03372">
    <property type="entry name" value="Exo_endo_phos"/>
    <property type="match status" value="1"/>
</dbReference>
<evidence type="ECO:0000313" key="3">
    <source>
        <dbReference type="EMBL" id="RHA37525.1"/>
    </source>
</evidence>
<keyword evidence="3" id="KW-0540">Nuclease</keyword>
<evidence type="ECO:0000259" key="2">
    <source>
        <dbReference type="Pfam" id="PF03372"/>
    </source>
</evidence>
<dbReference type="Gene3D" id="3.60.10.10">
    <property type="entry name" value="Endonuclease/exonuclease/phosphatase"/>
    <property type="match status" value="1"/>
</dbReference>
<keyword evidence="3" id="KW-0378">Hydrolase</keyword>
<keyword evidence="4" id="KW-1185">Reference proteome</keyword>
<gene>
    <name evidence="3" type="ORF">D1825_16785</name>
</gene>
<name>A0A413RHB1_9CELL</name>
<evidence type="ECO:0000313" key="4">
    <source>
        <dbReference type="Proteomes" id="UP000283374"/>
    </source>
</evidence>
<dbReference type="SUPFAM" id="SSF56219">
    <property type="entry name" value="DNase I-like"/>
    <property type="match status" value="1"/>
</dbReference>
<keyword evidence="1" id="KW-0812">Transmembrane</keyword>
<evidence type="ECO:0000256" key="1">
    <source>
        <dbReference type="SAM" id="Phobius"/>
    </source>
</evidence>
<comment type="caution">
    <text evidence="3">The sequence shown here is derived from an EMBL/GenBank/DDBJ whole genome shotgun (WGS) entry which is preliminary data.</text>
</comment>
<dbReference type="Proteomes" id="UP000283374">
    <property type="component" value="Unassembled WGS sequence"/>
</dbReference>
<dbReference type="InterPro" id="IPR036691">
    <property type="entry name" value="Endo/exonu/phosph_ase_sf"/>
</dbReference>
<dbReference type="RefSeq" id="WP_118768569.1">
    <property type="nucleotide sequence ID" value="NZ_QWKP01000222.1"/>
</dbReference>
<feature type="domain" description="Endonuclease/exonuclease/phosphatase" evidence="2">
    <location>
        <begin position="104"/>
        <end position="310"/>
    </location>
</feature>
<proteinExistence type="predicted"/>
<keyword evidence="1" id="KW-0472">Membrane</keyword>
<dbReference type="AlphaFoldDB" id="A0A413RHB1"/>
<dbReference type="InterPro" id="IPR005135">
    <property type="entry name" value="Endo/exonuclease/phosphatase"/>
</dbReference>
<accession>A0A413RHB1</accession>
<feature type="transmembrane region" description="Helical" evidence="1">
    <location>
        <begin position="65"/>
        <end position="86"/>
    </location>
</feature>
<reference evidence="3 4" key="1">
    <citation type="submission" date="2018-08" db="EMBL/GenBank/DDBJ databases">
        <title>Cellulomonas rhizosphaerae sp. nov., a novel actinomycete isolated from soil.</title>
        <authorList>
            <person name="Tian Y."/>
        </authorList>
    </citation>
    <scope>NUCLEOTIDE SEQUENCE [LARGE SCALE GENOMIC DNA]</scope>
    <source>
        <strain evidence="3 4">NEAU-TCZ24</strain>
    </source>
</reference>
<dbReference type="OrthoDB" id="2340043at2"/>
<protein>
    <submittedName>
        <fullName evidence="3">Endonuclease/exonuclease/phosphatase family protein</fullName>
    </submittedName>
</protein>
<keyword evidence="3" id="KW-0255">Endonuclease</keyword>
<dbReference type="GO" id="GO:0004527">
    <property type="term" value="F:exonuclease activity"/>
    <property type="evidence" value="ECO:0007669"/>
    <property type="project" value="UniProtKB-KW"/>
</dbReference>
<feature type="transmembrane region" description="Helical" evidence="1">
    <location>
        <begin position="36"/>
        <end position="58"/>
    </location>
</feature>
<keyword evidence="1" id="KW-1133">Transmembrane helix</keyword>